<feature type="transmembrane region" description="Helical" evidence="7">
    <location>
        <begin position="188"/>
        <end position="212"/>
    </location>
</feature>
<dbReference type="EMBL" id="RKST01000014">
    <property type="protein sequence ID" value="RUM97162.1"/>
    <property type="molecule type" value="Genomic_DNA"/>
</dbReference>
<dbReference type="Proteomes" id="UP000281647">
    <property type="component" value="Unassembled WGS sequence"/>
</dbReference>
<dbReference type="InterPro" id="IPR004681">
    <property type="entry name" value="TRAP_DctM"/>
</dbReference>
<gene>
    <name evidence="9" type="ORF">EET67_14295</name>
</gene>
<feature type="transmembrane region" description="Helical" evidence="7">
    <location>
        <begin position="94"/>
        <end position="124"/>
    </location>
</feature>
<name>A0A432V4W8_9HYPH</name>
<comment type="subunit">
    <text evidence="7">The complex comprises the extracytoplasmic solute receptor protein and the two transmembrane proteins.</text>
</comment>
<accession>A0A432V4W8</accession>
<sequence>MFPAVVAALMMGFPVAFTLSGVALIFAGIGAIFGLIQSEMLPVIPGRIYGIMTNQVYVAIPLFVFMGVVLERSRIAEDLLETLGLLFGRMRGGLGLSVIFVGALLAASTGVVGATVVTMGLLSLPAMMRAGYDPKLASGIICASGTLGQIIPPSTVLILLADILQGAYAQAQTAKGNFAPEPVSVVDLFAGAFFPGLVLVGLYASWVIFLAVTRKDACPALVKEGEVVSGLGFKVVKALIPPLALIIAVLGSIIAGLATPTESAAIGSLGAMLLAAMQGGLNLKILRSAMRSTLQISSMIFLILIGATLFSLVFRLFEGDVLVEHFLTNMPGGVFTSILFVMVVIFLLGFVLDFIEIMFLVLPIVAPIILMHDISPIWFGVLIAVNLQTSFLTPPFGFSLFYLRSVAPPSVTTAHIYKGIIPFVCLQVIGLAIVWYFTGLSTWLPQVLFK</sequence>
<dbReference type="PANTHER" id="PTHR33362:SF7">
    <property type="entry name" value="SLL1103 PROTEIN"/>
    <property type="match status" value="1"/>
</dbReference>
<evidence type="ECO:0000256" key="5">
    <source>
        <dbReference type="ARBA" id="ARBA00022989"/>
    </source>
</evidence>
<dbReference type="OrthoDB" id="7339120at2"/>
<evidence type="ECO:0000256" key="6">
    <source>
        <dbReference type="ARBA" id="ARBA00023136"/>
    </source>
</evidence>
<comment type="subcellular location">
    <subcellularLocation>
        <location evidence="1 7">Cell inner membrane</location>
        <topology evidence="1 7">Multi-pass membrane protein</topology>
    </subcellularLocation>
</comment>
<organism evidence="9 10">
    <name type="scientific">Borborobacter arsenicus</name>
    <dbReference type="NCBI Taxonomy" id="1851146"/>
    <lineage>
        <taxon>Bacteria</taxon>
        <taxon>Pseudomonadati</taxon>
        <taxon>Pseudomonadota</taxon>
        <taxon>Alphaproteobacteria</taxon>
        <taxon>Hyphomicrobiales</taxon>
        <taxon>Phyllobacteriaceae</taxon>
        <taxon>Borborobacter</taxon>
    </lineage>
</organism>
<evidence type="ECO:0000256" key="3">
    <source>
        <dbReference type="ARBA" id="ARBA00022519"/>
    </source>
</evidence>
<evidence type="ECO:0000256" key="7">
    <source>
        <dbReference type="RuleBase" id="RU369079"/>
    </source>
</evidence>
<feature type="transmembrane region" description="Helical" evidence="7">
    <location>
        <begin position="337"/>
        <end position="370"/>
    </location>
</feature>
<dbReference type="AlphaFoldDB" id="A0A432V4W8"/>
<keyword evidence="7" id="KW-0813">Transport</keyword>
<dbReference type="PANTHER" id="PTHR33362">
    <property type="entry name" value="SIALIC ACID TRAP TRANSPORTER PERMEASE PROTEIN SIAT-RELATED"/>
    <property type="match status" value="1"/>
</dbReference>
<feature type="transmembrane region" description="Helical" evidence="7">
    <location>
        <begin position="239"/>
        <end position="258"/>
    </location>
</feature>
<keyword evidence="5 7" id="KW-1133">Transmembrane helix</keyword>
<comment type="similarity">
    <text evidence="7">Belongs to the TRAP transporter large permease family.</text>
</comment>
<evidence type="ECO:0000313" key="10">
    <source>
        <dbReference type="Proteomes" id="UP000281647"/>
    </source>
</evidence>
<feature type="transmembrane region" description="Helical" evidence="7">
    <location>
        <begin position="415"/>
        <end position="437"/>
    </location>
</feature>
<reference evidence="9 10" key="1">
    <citation type="submission" date="2018-11" db="EMBL/GenBank/DDBJ databases">
        <title>Pseudaminobacter arsenicus sp. nov., an arsenic-resistant bacterium isolated from arsenic-rich aquifers.</title>
        <authorList>
            <person name="Mu Y."/>
        </authorList>
    </citation>
    <scope>NUCLEOTIDE SEQUENCE [LARGE SCALE GENOMIC DNA]</scope>
    <source>
        <strain evidence="9 10">CB3</strain>
    </source>
</reference>
<proteinExistence type="inferred from homology"/>
<keyword evidence="3 7" id="KW-0997">Cell inner membrane</keyword>
<feature type="transmembrane region" description="Helical" evidence="7">
    <location>
        <begin position="6"/>
        <end position="36"/>
    </location>
</feature>
<dbReference type="GO" id="GO:0022857">
    <property type="term" value="F:transmembrane transporter activity"/>
    <property type="evidence" value="ECO:0007669"/>
    <property type="project" value="UniProtKB-UniRule"/>
</dbReference>
<feature type="transmembrane region" description="Helical" evidence="7">
    <location>
        <begin position="298"/>
        <end position="317"/>
    </location>
</feature>
<dbReference type="NCBIfam" id="TIGR00786">
    <property type="entry name" value="dctM"/>
    <property type="match status" value="1"/>
</dbReference>
<feature type="transmembrane region" description="Helical" evidence="7">
    <location>
        <begin position="377"/>
        <end position="403"/>
    </location>
</feature>
<comment type="caution">
    <text evidence="7">Lacks conserved residue(s) required for the propagation of feature annotation.</text>
</comment>
<keyword evidence="6 7" id="KW-0472">Membrane</keyword>
<feature type="transmembrane region" description="Helical" evidence="7">
    <location>
        <begin position="264"/>
        <end position="286"/>
    </location>
</feature>
<evidence type="ECO:0000259" key="8">
    <source>
        <dbReference type="Pfam" id="PF06808"/>
    </source>
</evidence>
<protein>
    <recommendedName>
        <fullName evidence="7">TRAP transporter large permease protein</fullName>
    </recommendedName>
</protein>
<evidence type="ECO:0000256" key="1">
    <source>
        <dbReference type="ARBA" id="ARBA00004429"/>
    </source>
</evidence>
<feature type="transmembrane region" description="Helical" evidence="7">
    <location>
        <begin position="48"/>
        <end position="70"/>
    </location>
</feature>
<feature type="domain" description="TRAP C4-dicarboxylate transport system permease DctM subunit" evidence="8">
    <location>
        <begin position="5"/>
        <end position="439"/>
    </location>
</feature>
<keyword evidence="10" id="KW-1185">Reference proteome</keyword>
<keyword evidence="4 7" id="KW-0812">Transmembrane</keyword>
<comment type="caution">
    <text evidence="9">The sequence shown here is derived from an EMBL/GenBank/DDBJ whole genome shotgun (WGS) entry which is preliminary data.</text>
</comment>
<comment type="function">
    <text evidence="7">Part of the tripartite ATP-independent periplasmic (TRAP) transport system.</text>
</comment>
<dbReference type="Pfam" id="PF06808">
    <property type="entry name" value="DctM"/>
    <property type="match status" value="1"/>
</dbReference>
<evidence type="ECO:0000256" key="2">
    <source>
        <dbReference type="ARBA" id="ARBA00022475"/>
    </source>
</evidence>
<dbReference type="InterPro" id="IPR010656">
    <property type="entry name" value="DctM"/>
</dbReference>
<evidence type="ECO:0000313" key="9">
    <source>
        <dbReference type="EMBL" id="RUM97162.1"/>
    </source>
</evidence>
<evidence type="ECO:0000256" key="4">
    <source>
        <dbReference type="ARBA" id="ARBA00022692"/>
    </source>
</evidence>
<dbReference type="GO" id="GO:0005886">
    <property type="term" value="C:plasma membrane"/>
    <property type="evidence" value="ECO:0007669"/>
    <property type="project" value="UniProtKB-SubCell"/>
</dbReference>
<keyword evidence="2" id="KW-1003">Cell membrane</keyword>